<accession>A0ABV6NZ14</accession>
<dbReference type="RefSeq" id="WP_377340384.1">
    <property type="nucleotide sequence ID" value="NZ_JBHLUE010000016.1"/>
</dbReference>
<dbReference type="InterPro" id="IPR007569">
    <property type="entry name" value="DUF559"/>
</dbReference>
<organism evidence="2 3">
    <name type="scientific">Plantactinospora siamensis</name>
    <dbReference type="NCBI Taxonomy" id="555372"/>
    <lineage>
        <taxon>Bacteria</taxon>
        <taxon>Bacillati</taxon>
        <taxon>Actinomycetota</taxon>
        <taxon>Actinomycetes</taxon>
        <taxon>Micromonosporales</taxon>
        <taxon>Micromonosporaceae</taxon>
        <taxon>Plantactinospora</taxon>
    </lineage>
</organism>
<dbReference type="Gene3D" id="3.40.960.10">
    <property type="entry name" value="VSR Endonuclease"/>
    <property type="match status" value="1"/>
</dbReference>
<dbReference type="Pfam" id="PF04480">
    <property type="entry name" value="DUF559"/>
    <property type="match status" value="1"/>
</dbReference>
<sequence>MGRGHLSRAAIEHRLATGRWQTLSRGIYLANSGTMTRRQRWWHAVLAAGAGRRATLAGTSALEQLGLRGYATTAIHVLIRARRRENDPPPGIVVHRSRTLIPADIHAMGLPPCTMPARSLVDAAQWAPDDDRARAIVAAGCQQRLVSAVDLDEVLARMSRVRRRRLIVEAVADARDGVASIAEADFLRLCRRAGLPEPSRQVRRTDASGRRRYLDVLFEEWNLQIEIDGGQHREVRHWWADMSRQNDLWTAGVRVLRFPAWVVRERPAEVLAQLWAALAAAGWRG</sequence>
<feature type="domain" description="DUF559" evidence="1">
    <location>
        <begin position="214"/>
        <end position="278"/>
    </location>
</feature>
<protein>
    <submittedName>
        <fullName evidence="2">DUF559 domain-containing protein</fullName>
    </submittedName>
</protein>
<evidence type="ECO:0000313" key="3">
    <source>
        <dbReference type="Proteomes" id="UP001589894"/>
    </source>
</evidence>
<keyword evidence="3" id="KW-1185">Reference proteome</keyword>
<comment type="caution">
    <text evidence="2">The sequence shown here is derived from an EMBL/GenBank/DDBJ whole genome shotgun (WGS) entry which is preliminary data.</text>
</comment>
<evidence type="ECO:0000313" key="2">
    <source>
        <dbReference type="EMBL" id="MFC0566020.1"/>
    </source>
</evidence>
<gene>
    <name evidence="2" type="ORF">ACFFHU_18000</name>
</gene>
<dbReference type="Proteomes" id="UP001589894">
    <property type="component" value="Unassembled WGS sequence"/>
</dbReference>
<name>A0ABV6NZ14_9ACTN</name>
<dbReference type="EMBL" id="JBHLUE010000016">
    <property type="protein sequence ID" value="MFC0566020.1"/>
    <property type="molecule type" value="Genomic_DNA"/>
</dbReference>
<evidence type="ECO:0000259" key="1">
    <source>
        <dbReference type="Pfam" id="PF04480"/>
    </source>
</evidence>
<proteinExistence type="predicted"/>
<reference evidence="2 3" key="1">
    <citation type="submission" date="2024-09" db="EMBL/GenBank/DDBJ databases">
        <authorList>
            <person name="Sun Q."/>
            <person name="Mori K."/>
        </authorList>
    </citation>
    <scope>NUCLEOTIDE SEQUENCE [LARGE SCALE GENOMIC DNA]</scope>
    <source>
        <strain evidence="2 3">TBRC 2205</strain>
    </source>
</reference>